<evidence type="ECO:0000313" key="4">
    <source>
        <dbReference type="Proteomes" id="UP001589783"/>
    </source>
</evidence>
<keyword evidence="4" id="KW-1185">Reference proteome</keyword>
<reference evidence="3 4" key="1">
    <citation type="submission" date="2024-09" db="EMBL/GenBank/DDBJ databases">
        <authorList>
            <person name="Sun Q."/>
            <person name="Mori K."/>
        </authorList>
    </citation>
    <scope>NUCLEOTIDE SEQUENCE [LARGE SCALE GENOMIC DNA]</scope>
    <source>
        <strain evidence="3 4">CCM 7957</strain>
    </source>
</reference>
<feature type="region of interest" description="Disordered" evidence="1">
    <location>
        <begin position="390"/>
        <end position="424"/>
    </location>
</feature>
<protein>
    <recommendedName>
        <fullName evidence="5">Serine/threonine protein kinase</fullName>
    </recommendedName>
</protein>
<keyword evidence="2" id="KW-0472">Membrane</keyword>
<dbReference type="Gene3D" id="1.10.510.10">
    <property type="entry name" value="Transferase(Phosphotransferase) domain 1"/>
    <property type="match status" value="1"/>
</dbReference>
<evidence type="ECO:0000256" key="2">
    <source>
        <dbReference type="SAM" id="Phobius"/>
    </source>
</evidence>
<keyword evidence="2" id="KW-0812">Transmembrane</keyword>
<gene>
    <name evidence="3" type="ORF">ACFFJD_11625</name>
</gene>
<evidence type="ECO:0000256" key="1">
    <source>
        <dbReference type="SAM" id="MobiDB-lite"/>
    </source>
</evidence>
<dbReference type="Proteomes" id="UP001589783">
    <property type="component" value="Unassembled WGS sequence"/>
</dbReference>
<dbReference type="InterPro" id="IPR011009">
    <property type="entry name" value="Kinase-like_dom_sf"/>
</dbReference>
<dbReference type="Gene3D" id="3.30.200.20">
    <property type="entry name" value="Phosphorylase Kinase, domain 1"/>
    <property type="match status" value="1"/>
</dbReference>
<feature type="transmembrane region" description="Helical" evidence="2">
    <location>
        <begin position="362"/>
        <end position="385"/>
    </location>
</feature>
<proteinExistence type="predicted"/>
<name>A0ABV6H9I9_9ACTN</name>
<feature type="compositionally biased region" description="Low complexity" evidence="1">
    <location>
        <begin position="398"/>
        <end position="415"/>
    </location>
</feature>
<dbReference type="RefSeq" id="WP_382364239.1">
    <property type="nucleotide sequence ID" value="NZ_JBHLWV010000020.1"/>
</dbReference>
<feature type="compositionally biased region" description="Gly residues" evidence="1">
    <location>
        <begin position="327"/>
        <end position="340"/>
    </location>
</feature>
<feature type="region of interest" description="Disordered" evidence="1">
    <location>
        <begin position="323"/>
        <end position="357"/>
    </location>
</feature>
<sequence length="603" mass="61601">MLRTGQSFAGLRIVGTLGVGEAGESYLVKAPGATQEDILLLLPESRGADPAYRQEFFAVAAKAAALDHPAVVAVRGYGEEQGRLWIAREYLPAPNAETLVRQSGPFSPTETTAAVAAVAGALDQARRQGLTRAEVAPSELIVVEESGGRRYRLSGFGVPTPQDPDERADQAALGDLATFLLTGGASIGQRVTTMRPELPEEVDAVIGRVRRPAAERYGSAGEFAAALATALLGDGGTAIVDAVNEPTTVVPGTPVEPPAAPTTVVPTGPSAPTQQSIGSQGIGAQQWGQQPPQAPGPIYPPAGAPAYGGQYGAPGYPAAGGQPPAYGGLGSPGGRGGPGGPDYPAGYAAPPPADDGTRNRKIAMLVGVGLLAMILVVGLVLALTLTGGDDDEKKVAQSSTSSTSAPSSPRSSTPSGPAVVSGVPTKCVAGAPTMRSTSPNLDAGPIRIPAEDLPRGWNPDQGGQMPFLVTSDGIVVSRPAGENWQAQLLVGTLPASFTGDLNAIARKFVECLPSMPGYTNTNAKAAVIDDQREDHPEGSDMRVLILKGKVPVSRGAITSDDFTLLVADTTPRSIALGYAANNDPLSRGEVDKAVSEAMVKTGN</sequence>
<dbReference type="EMBL" id="JBHLWV010000020">
    <property type="protein sequence ID" value="MFC0315495.1"/>
    <property type="molecule type" value="Genomic_DNA"/>
</dbReference>
<keyword evidence="2" id="KW-1133">Transmembrane helix</keyword>
<accession>A0ABV6H9I9</accession>
<comment type="caution">
    <text evidence="3">The sequence shown here is derived from an EMBL/GenBank/DDBJ whole genome shotgun (WGS) entry which is preliminary data.</text>
</comment>
<evidence type="ECO:0000313" key="3">
    <source>
        <dbReference type="EMBL" id="MFC0315495.1"/>
    </source>
</evidence>
<evidence type="ECO:0008006" key="5">
    <source>
        <dbReference type="Google" id="ProtNLM"/>
    </source>
</evidence>
<dbReference type="SUPFAM" id="SSF56112">
    <property type="entry name" value="Protein kinase-like (PK-like)"/>
    <property type="match status" value="1"/>
</dbReference>
<organism evidence="3 4">
    <name type="scientific">Gordonia phosphorivorans</name>
    <dbReference type="NCBI Taxonomy" id="1056982"/>
    <lineage>
        <taxon>Bacteria</taxon>
        <taxon>Bacillati</taxon>
        <taxon>Actinomycetota</taxon>
        <taxon>Actinomycetes</taxon>
        <taxon>Mycobacteriales</taxon>
        <taxon>Gordoniaceae</taxon>
        <taxon>Gordonia</taxon>
    </lineage>
</organism>